<organism evidence="2 3">
    <name type="scientific">Moritella viscosa</name>
    <dbReference type="NCBI Taxonomy" id="80854"/>
    <lineage>
        <taxon>Bacteria</taxon>
        <taxon>Pseudomonadati</taxon>
        <taxon>Pseudomonadota</taxon>
        <taxon>Gammaproteobacteria</taxon>
        <taxon>Alteromonadales</taxon>
        <taxon>Moritellaceae</taxon>
        <taxon>Moritella</taxon>
    </lineage>
</organism>
<feature type="transmembrane region" description="Helical" evidence="1">
    <location>
        <begin position="26"/>
        <end position="44"/>
    </location>
</feature>
<dbReference type="EMBL" id="FPLJ01000079">
    <property type="protein sequence ID" value="SGY98477.1"/>
    <property type="molecule type" value="Genomic_DNA"/>
</dbReference>
<dbReference type="Proteomes" id="UP000182660">
    <property type="component" value="Unassembled WGS sequence"/>
</dbReference>
<name>A0ABY1HJH3_9GAMM</name>
<feature type="transmembrane region" description="Helical" evidence="1">
    <location>
        <begin position="86"/>
        <end position="105"/>
    </location>
</feature>
<gene>
    <name evidence="2" type="ORF">MT2528_3634</name>
</gene>
<reference evidence="2 3" key="1">
    <citation type="submission" date="2016-11" db="EMBL/GenBank/DDBJ databases">
        <authorList>
            <person name="Klemetsen T."/>
        </authorList>
    </citation>
    <scope>NUCLEOTIDE SEQUENCE [LARGE SCALE GENOMIC DNA]</scope>
    <source>
        <strain evidence="2">MT 2528</strain>
    </source>
</reference>
<evidence type="ECO:0000313" key="3">
    <source>
        <dbReference type="Proteomes" id="UP000182660"/>
    </source>
</evidence>
<keyword evidence="1" id="KW-0472">Membrane</keyword>
<proteinExistence type="predicted"/>
<keyword evidence="1" id="KW-1133">Transmembrane helix</keyword>
<dbReference type="GeneID" id="61297447"/>
<accession>A0ABY1HJH3</accession>
<keyword evidence="1" id="KW-0812">Transmembrane</keyword>
<dbReference type="RefSeq" id="WP_075473164.1">
    <property type="nucleotide sequence ID" value="NZ_CAWQZC010000025.1"/>
</dbReference>
<evidence type="ECO:0000256" key="1">
    <source>
        <dbReference type="SAM" id="Phobius"/>
    </source>
</evidence>
<protein>
    <submittedName>
        <fullName evidence="2">Uncharacterized protein</fullName>
    </submittedName>
</protein>
<keyword evidence="3" id="KW-1185">Reference proteome</keyword>
<sequence length="114" mass="12632">MNKPLKASLLSAFLFPGAGHWWLKKYIAAVVFAVIAALPLYYIIDVTITQTQLIVDQVMLSGGNIDLLNINQLVTQQVASIDTQNMHLATIVLLCVWIVNILDAIRLARKFGPE</sequence>
<evidence type="ECO:0000313" key="2">
    <source>
        <dbReference type="EMBL" id="SGY98477.1"/>
    </source>
</evidence>
<comment type="caution">
    <text evidence="2">The sequence shown here is derived from an EMBL/GenBank/DDBJ whole genome shotgun (WGS) entry which is preliminary data.</text>
</comment>